<dbReference type="SUPFAM" id="SSF159659">
    <property type="entry name" value="Cgl1923-like"/>
    <property type="match status" value="1"/>
</dbReference>
<evidence type="ECO:0000256" key="1">
    <source>
        <dbReference type="SAM" id="MobiDB-lite"/>
    </source>
</evidence>
<dbReference type="PIRSF" id="PIRSF028754">
    <property type="entry name" value="UCP028754"/>
    <property type="match status" value="1"/>
</dbReference>
<proteinExistence type="predicted"/>
<dbReference type="InterPro" id="IPR019151">
    <property type="entry name" value="Proteasome_assmbl_chaperone_2"/>
</dbReference>
<feature type="region of interest" description="Disordered" evidence="1">
    <location>
        <begin position="264"/>
        <end position="285"/>
    </location>
</feature>
<dbReference type="EMBL" id="CAFBIY010000029">
    <property type="protein sequence ID" value="CAB4848684.1"/>
    <property type="molecule type" value="Genomic_DNA"/>
</dbReference>
<gene>
    <name evidence="3" type="ORF">UFOPK2656_01159</name>
    <name evidence="4" type="ORF">UFOPK3099_02082</name>
    <name evidence="5" type="ORF">UFOPK3267_00761</name>
    <name evidence="6" type="ORF">UFOPK3651_01465</name>
    <name evidence="7" type="ORF">UFOPK3931_02020</name>
    <name evidence="2" type="ORF">UFOPK4189_01548</name>
</gene>
<dbReference type="Gene3D" id="3.40.50.10900">
    <property type="entry name" value="PAC-like subunit"/>
    <property type="match status" value="1"/>
</dbReference>
<dbReference type="InterPro" id="IPR038389">
    <property type="entry name" value="PSMG2_sf"/>
</dbReference>
<dbReference type="EMBL" id="CAEZYF010000005">
    <property type="protein sequence ID" value="CAB4718675.1"/>
    <property type="molecule type" value="Genomic_DNA"/>
</dbReference>
<dbReference type="AlphaFoldDB" id="A0A6J6A5R5"/>
<dbReference type="EMBL" id="CAFBMT010000007">
    <property type="protein sequence ID" value="CAB4930877.1"/>
    <property type="molecule type" value="Genomic_DNA"/>
</dbReference>
<dbReference type="EMBL" id="CAFAAV010000186">
    <property type="protein sequence ID" value="CAB4830982.1"/>
    <property type="molecule type" value="Genomic_DNA"/>
</dbReference>
<dbReference type="InterPro" id="IPR008492">
    <property type="entry name" value="Rv2714-like"/>
</dbReference>
<dbReference type="EMBL" id="CAFBOL010000059">
    <property type="protein sequence ID" value="CAB4999241.1"/>
    <property type="molecule type" value="Genomic_DNA"/>
</dbReference>
<name>A0A6J6A5R5_9ZZZZ</name>
<evidence type="ECO:0000313" key="2">
    <source>
        <dbReference type="EMBL" id="CAB4363773.1"/>
    </source>
</evidence>
<protein>
    <submittedName>
        <fullName evidence="2">Unannotated protein</fullName>
    </submittedName>
</protein>
<evidence type="ECO:0000313" key="4">
    <source>
        <dbReference type="EMBL" id="CAB4830982.1"/>
    </source>
</evidence>
<accession>A0A6J6A5R5</accession>
<evidence type="ECO:0000313" key="6">
    <source>
        <dbReference type="EMBL" id="CAB4930877.1"/>
    </source>
</evidence>
<evidence type="ECO:0000313" key="5">
    <source>
        <dbReference type="EMBL" id="CAB4848684.1"/>
    </source>
</evidence>
<evidence type="ECO:0000313" key="3">
    <source>
        <dbReference type="EMBL" id="CAB4718675.1"/>
    </source>
</evidence>
<evidence type="ECO:0000313" key="7">
    <source>
        <dbReference type="EMBL" id="CAB4999241.1"/>
    </source>
</evidence>
<dbReference type="Pfam" id="PF09754">
    <property type="entry name" value="PAC2"/>
    <property type="match status" value="1"/>
</dbReference>
<reference evidence="2" key="1">
    <citation type="submission" date="2020-05" db="EMBL/GenBank/DDBJ databases">
        <authorList>
            <person name="Chiriac C."/>
            <person name="Salcher M."/>
            <person name="Ghai R."/>
            <person name="Kavagutti S V."/>
        </authorList>
    </citation>
    <scope>NUCLEOTIDE SEQUENCE</scope>
</reference>
<organism evidence="2">
    <name type="scientific">freshwater metagenome</name>
    <dbReference type="NCBI Taxonomy" id="449393"/>
    <lineage>
        <taxon>unclassified sequences</taxon>
        <taxon>metagenomes</taxon>
        <taxon>ecological metagenomes</taxon>
    </lineage>
</organism>
<sequence length="300" mass="32541">MSGPYELHGPLPALDRPVLVVHFGGWIDASAAGAAAMSALAASCSTEPLATFDSDLFIDYRARRPLMELRDGVNTRLVWNDIELRHGTDPRGNAVLTLTGPEPDSQWKTFASAVTQLALQLGVYQMVSLGAYPFASPHTRASRMSCTSPSADLIANSPYEKSTLDVPAGMSAVLEHALTEAGVPSLGLWVQIPHYVSAMSYPAASVVLLRGLGEATGIDIPYHELEREALVQRQRIDQLVESNDEHGAMVRQLEALYDQAERQAVQQAADQARDELASGDLPTGDDLAAEFERFLRDQDE</sequence>
<dbReference type="EMBL" id="CAESGF010000007">
    <property type="protein sequence ID" value="CAB4363773.1"/>
    <property type="molecule type" value="Genomic_DNA"/>
</dbReference>